<comment type="caution">
    <text evidence="2">The sequence shown here is derived from an EMBL/GenBank/DDBJ whole genome shotgun (WGS) entry which is preliminary data.</text>
</comment>
<keyword evidence="3" id="KW-1185">Reference proteome</keyword>
<accession>A0AAN8VY17</accession>
<reference evidence="2 3" key="1">
    <citation type="submission" date="2023-12" db="EMBL/GenBank/DDBJ databases">
        <title>A high-quality genome assembly for Dillenia turbinata (Dilleniales).</title>
        <authorList>
            <person name="Chanderbali A."/>
        </authorList>
    </citation>
    <scope>NUCLEOTIDE SEQUENCE [LARGE SCALE GENOMIC DNA]</scope>
    <source>
        <strain evidence="2">LSX21</strain>
        <tissue evidence="2">Leaf</tissue>
    </source>
</reference>
<evidence type="ECO:0000256" key="1">
    <source>
        <dbReference type="SAM" id="MobiDB-lite"/>
    </source>
</evidence>
<proteinExistence type="predicted"/>
<dbReference type="Proteomes" id="UP001370490">
    <property type="component" value="Unassembled WGS sequence"/>
</dbReference>
<evidence type="ECO:0000313" key="2">
    <source>
        <dbReference type="EMBL" id="KAK6941935.1"/>
    </source>
</evidence>
<evidence type="ECO:0000313" key="3">
    <source>
        <dbReference type="Proteomes" id="UP001370490"/>
    </source>
</evidence>
<gene>
    <name evidence="2" type="ORF">RJ641_027312</name>
</gene>
<organism evidence="2 3">
    <name type="scientific">Dillenia turbinata</name>
    <dbReference type="NCBI Taxonomy" id="194707"/>
    <lineage>
        <taxon>Eukaryota</taxon>
        <taxon>Viridiplantae</taxon>
        <taxon>Streptophyta</taxon>
        <taxon>Embryophyta</taxon>
        <taxon>Tracheophyta</taxon>
        <taxon>Spermatophyta</taxon>
        <taxon>Magnoliopsida</taxon>
        <taxon>eudicotyledons</taxon>
        <taxon>Gunneridae</taxon>
        <taxon>Pentapetalae</taxon>
        <taxon>Dilleniales</taxon>
        <taxon>Dilleniaceae</taxon>
        <taxon>Dillenia</taxon>
    </lineage>
</organism>
<feature type="region of interest" description="Disordered" evidence="1">
    <location>
        <begin position="166"/>
        <end position="198"/>
    </location>
</feature>
<dbReference type="EMBL" id="JBAMMX010000004">
    <property type="protein sequence ID" value="KAK6941935.1"/>
    <property type="molecule type" value="Genomic_DNA"/>
</dbReference>
<dbReference type="AlphaFoldDB" id="A0AAN8VY17"/>
<name>A0AAN8VY17_9MAGN</name>
<sequence>MADGTDDVMNLDLNLVLWFLPSNETEPQPAILSGESINLKDWIDEPSGSTEAPCRCHEADKAAGSAEGNAKGAECSRASWDEVVDLTHIGTPSPEPVETRSDEHSIENISLTTQIANQEQPPPVEDRDSVSSIAAGIHSESQTMDTAVEIDSMFTVLDVKSANIGMGGNGRPVNDNALVSDHRPKKEDLGNQTPLVKY</sequence>
<feature type="compositionally biased region" description="Basic and acidic residues" evidence="1">
    <location>
        <begin position="180"/>
        <end position="189"/>
    </location>
</feature>
<protein>
    <submittedName>
        <fullName evidence="2">Uncharacterized protein</fullName>
    </submittedName>
</protein>